<sequence length="48" mass="4838">MHGATGGAVRASRSPMSEQDSAGGKVCVTPAEIALSRPLICQADPSIN</sequence>
<dbReference type="Proteomes" id="UP000075230">
    <property type="component" value="Unassembled WGS sequence"/>
</dbReference>
<evidence type="ECO:0000313" key="2">
    <source>
        <dbReference type="EMBL" id="GAT18919.1"/>
    </source>
</evidence>
<accession>A0A146EYR4</accession>
<comment type="caution">
    <text evidence="2">The sequence shown here is derived from an EMBL/GenBank/DDBJ whole genome shotgun (WGS) entry which is preliminary data.</text>
</comment>
<organism evidence="2 3">
    <name type="scientific">Aspergillus kawachii</name>
    <name type="common">White koji mold</name>
    <name type="synonym">Aspergillus awamori var. kawachi</name>
    <dbReference type="NCBI Taxonomy" id="1069201"/>
    <lineage>
        <taxon>Eukaryota</taxon>
        <taxon>Fungi</taxon>
        <taxon>Dikarya</taxon>
        <taxon>Ascomycota</taxon>
        <taxon>Pezizomycotina</taxon>
        <taxon>Eurotiomycetes</taxon>
        <taxon>Eurotiomycetidae</taxon>
        <taxon>Eurotiales</taxon>
        <taxon>Aspergillaceae</taxon>
        <taxon>Aspergillus</taxon>
        <taxon>Aspergillus subgen. Circumdati</taxon>
    </lineage>
</organism>
<feature type="region of interest" description="Disordered" evidence="1">
    <location>
        <begin position="1"/>
        <end position="24"/>
    </location>
</feature>
<gene>
    <name evidence="2" type="ORF">RIB2604_00300150</name>
</gene>
<proteinExistence type="predicted"/>
<dbReference type="AlphaFoldDB" id="A0A146EYR4"/>
<keyword evidence="2" id="KW-0648">Protein biosynthesis</keyword>
<reference evidence="2 3" key="1">
    <citation type="journal article" date="2016" name="DNA Res.">
        <title>Genome sequence of Aspergillus luchuensis NBRC 4314.</title>
        <authorList>
            <person name="Yamada O."/>
            <person name="Machida M."/>
            <person name="Hosoyama A."/>
            <person name="Goto M."/>
            <person name="Takahashi T."/>
            <person name="Futagami T."/>
            <person name="Yamagata Y."/>
            <person name="Takeuchi M."/>
            <person name="Kobayashi T."/>
            <person name="Koike H."/>
            <person name="Abe K."/>
            <person name="Asai K."/>
            <person name="Arita M."/>
            <person name="Fujita N."/>
            <person name="Fukuda K."/>
            <person name="Higa K."/>
            <person name="Horikawa H."/>
            <person name="Ishikawa T."/>
            <person name="Jinno K."/>
            <person name="Kato Y."/>
            <person name="Kirimura K."/>
            <person name="Mizutani O."/>
            <person name="Nakasone K."/>
            <person name="Sano M."/>
            <person name="Shiraishi Y."/>
            <person name="Tsukahara M."/>
            <person name="Gomi K."/>
        </authorList>
    </citation>
    <scope>NUCLEOTIDE SEQUENCE [LARGE SCALE GENOMIC DNA]</scope>
    <source>
        <strain evidence="2 3">RIB 2604</strain>
    </source>
</reference>
<evidence type="ECO:0000256" key="1">
    <source>
        <dbReference type="SAM" id="MobiDB-lite"/>
    </source>
</evidence>
<name>A0A146EYR4_ASPKA</name>
<protein>
    <submittedName>
        <fullName evidence="2">Translation elongation factor eEF-1B gamma subunit</fullName>
    </submittedName>
</protein>
<dbReference type="GO" id="GO:0003746">
    <property type="term" value="F:translation elongation factor activity"/>
    <property type="evidence" value="ECO:0007669"/>
    <property type="project" value="UniProtKB-KW"/>
</dbReference>
<reference evidence="3" key="2">
    <citation type="submission" date="2016-02" db="EMBL/GenBank/DDBJ databases">
        <title>Genome sequencing of Aspergillus luchuensis NBRC 4314.</title>
        <authorList>
            <person name="Yamada O."/>
        </authorList>
    </citation>
    <scope>NUCLEOTIDE SEQUENCE [LARGE SCALE GENOMIC DNA]</scope>
    <source>
        <strain evidence="3">RIB 2604</strain>
    </source>
</reference>
<dbReference type="EMBL" id="BCWF01000003">
    <property type="protein sequence ID" value="GAT18919.1"/>
    <property type="molecule type" value="Genomic_DNA"/>
</dbReference>
<keyword evidence="2" id="KW-0251">Elongation factor</keyword>
<evidence type="ECO:0000313" key="3">
    <source>
        <dbReference type="Proteomes" id="UP000075230"/>
    </source>
</evidence>